<evidence type="ECO:0000256" key="6">
    <source>
        <dbReference type="SAM" id="SignalP"/>
    </source>
</evidence>
<feature type="signal peptide" evidence="6">
    <location>
        <begin position="1"/>
        <end position="24"/>
    </location>
</feature>
<dbReference type="Proteomes" id="UP001606300">
    <property type="component" value="Unassembled WGS sequence"/>
</dbReference>
<keyword evidence="4" id="KW-1133">Transmembrane helix</keyword>
<comment type="caution">
    <text evidence="8">The sequence shown here is derived from an EMBL/GenBank/DDBJ whole genome shotgun (WGS) entry which is preliminary data.</text>
</comment>
<evidence type="ECO:0000313" key="8">
    <source>
        <dbReference type="EMBL" id="MFG6415401.1"/>
    </source>
</evidence>
<dbReference type="EMBL" id="JBIGHY010000005">
    <property type="protein sequence ID" value="MFG6415401.1"/>
    <property type="molecule type" value="Genomic_DNA"/>
</dbReference>
<name>A0ABW7EPN2_9BURK</name>
<evidence type="ECO:0000256" key="1">
    <source>
        <dbReference type="ARBA" id="ARBA00004651"/>
    </source>
</evidence>
<evidence type="ECO:0000256" key="5">
    <source>
        <dbReference type="ARBA" id="ARBA00023136"/>
    </source>
</evidence>
<dbReference type="RefSeq" id="WP_394471464.1">
    <property type="nucleotide sequence ID" value="NZ_JBIGHY010000005.1"/>
</dbReference>
<protein>
    <submittedName>
        <fullName evidence="8">Cache domain-containing protein</fullName>
    </submittedName>
</protein>
<keyword evidence="5" id="KW-0472">Membrane</keyword>
<gene>
    <name evidence="8" type="ORF">ACG02S_16000</name>
</gene>
<keyword evidence="9" id="KW-1185">Reference proteome</keyword>
<feature type="chain" id="PRO_5045577275" evidence="6">
    <location>
        <begin position="25"/>
        <end position="153"/>
    </location>
</feature>
<keyword evidence="6" id="KW-0732">Signal</keyword>
<evidence type="ECO:0000313" key="9">
    <source>
        <dbReference type="Proteomes" id="UP001606300"/>
    </source>
</evidence>
<dbReference type="Gene3D" id="3.30.450.20">
    <property type="entry name" value="PAS domain"/>
    <property type="match status" value="1"/>
</dbReference>
<evidence type="ECO:0000256" key="4">
    <source>
        <dbReference type="ARBA" id="ARBA00022989"/>
    </source>
</evidence>
<sequence>MKRNPVPGLALALAALLAGPTAQAQNATKDDAVAMVKKGVAFIKASGAAKGYAAITAKDPQFVKSDLYLVVYGMDGKCLAHGANEKQVGRDLIELKDIDGKPFVKERVELGKSKPNGFWQDYKFTNPATKKIEPKQMYCERLAETLVCGGIYK</sequence>
<dbReference type="SMART" id="SM01049">
    <property type="entry name" value="Cache_2"/>
    <property type="match status" value="1"/>
</dbReference>
<feature type="domain" description="Single Cache" evidence="7">
    <location>
        <begin position="21"/>
        <end position="105"/>
    </location>
</feature>
<reference evidence="8 9" key="1">
    <citation type="submission" date="2024-09" db="EMBL/GenBank/DDBJ databases">
        <title>Novel species of the genus Pelomonas and Roseateles isolated from streams.</title>
        <authorList>
            <person name="Lu H."/>
        </authorList>
    </citation>
    <scope>NUCLEOTIDE SEQUENCE [LARGE SCALE GENOMIC DNA]</scope>
    <source>
        <strain evidence="8 9">DC23W</strain>
    </source>
</reference>
<dbReference type="Pfam" id="PF17200">
    <property type="entry name" value="sCache_2"/>
    <property type="match status" value="1"/>
</dbReference>
<keyword evidence="2" id="KW-1003">Cell membrane</keyword>
<evidence type="ECO:0000259" key="7">
    <source>
        <dbReference type="SMART" id="SM01049"/>
    </source>
</evidence>
<evidence type="ECO:0000256" key="2">
    <source>
        <dbReference type="ARBA" id="ARBA00022475"/>
    </source>
</evidence>
<organism evidence="8 9">
    <name type="scientific">Pelomonas dachongensis</name>
    <dbReference type="NCBI Taxonomy" id="3299029"/>
    <lineage>
        <taxon>Bacteria</taxon>
        <taxon>Pseudomonadati</taxon>
        <taxon>Pseudomonadota</taxon>
        <taxon>Betaproteobacteria</taxon>
        <taxon>Burkholderiales</taxon>
        <taxon>Sphaerotilaceae</taxon>
        <taxon>Roseateles</taxon>
    </lineage>
</organism>
<comment type="subcellular location">
    <subcellularLocation>
        <location evidence="1">Cell membrane</location>
        <topology evidence="1">Multi-pass membrane protein</topology>
    </subcellularLocation>
</comment>
<proteinExistence type="predicted"/>
<keyword evidence="3" id="KW-0812">Transmembrane</keyword>
<accession>A0ABW7EPN2</accession>
<dbReference type="InterPro" id="IPR033480">
    <property type="entry name" value="sCache_2"/>
</dbReference>
<evidence type="ECO:0000256" key="3">
    <source>
        <dbReference type="ARBA" id="ARBA00022692"/>
    </source>
</evidence>